<evidence type="ECO:0000313" key="2">
    <source>
        <dbReference type="EMBL" id="XBC45282.1"/>
    </source>
</evidence>
<feature type="transmembrane region" description="Helical" evidence="1">
    <location>
        <begin position="355"/>
        <end position="377"/>
    </location>
</feature>
<dbReference type="AlphaFoldDB" id="A0AB74TGJ2"/>
<evidence type="ECO:0000256" key="1">
    <source>
        <dbReference type="SAM" id="Phobius"/>
    </source>
</evidence>
<feature type="transmembrane region" description="Helical" evidence="1">
    <location>
        <begin position="439"/>
        <end position="456"/>
    </location>
</feature>
<feature type="transmembrane region" description="Helical" evidence="1">
    <location>
        <begin position="389"/>
        <end position="408"/>
    </location>
</feature>
<organism evidence="2">
    <name type="scientific">Dolosigranulum savutiense</name>
    <dbReference type="NCBI Taxonomy" id="3110288"/>
    <lineage>
        <taxon>Bacteria</taxon>
        <taxon>Bacillati</taxon>
        <taxon>Bacillota</taxon>
        <taxon>Bacilli</taxon>
        <taxon>Lactobacillales</taxon>
        <taxon>Carnobacteriaceae</taxon>
        <taxon>Dolosigranulum</taxon>
    </lineage>
</organism>
<reference evidence="2" key="1">
    <citation type="submission" date="2023-12" db="EMBL/GenBank/DDBJ databases">
        <title>Dolosigranulum savutii sp. nov. isolated from human upper respiratory samples collected in Botswana.</title>
        <authorList>
            <person name="Kelly M.S."/>
        </authorList>
    </citation>
    <scope>NUCLEOTIDE SEQUENCE</scope>
    <source>
        <strain evidence="2">MSK433</strain>
    </source>
</reference>
<sequence>MSGKRLNTFKQDAPFYMKIVKLLTPLYRLIGADVAQVYYIVTVKMMLDKRKESPFGGEVGSGEKEHNQLGWTILFLGIFGLFLTGELFQLDTIYQQFSLFFTILISLTTFMLTTYFSNIILDELDRPILGTRPISHRTISAAKFTHVSIYLTMLVLSLSAGMIVRTALTYSILTTLVLMILVLITGIFTLILTYVIYIAVLTVFDRYHLQSILLYAKVIMSGVVLMVAFVSSQIMAYIQLVGRSVTIDLVWWQMVLVPMWFAAPFDLIEHGLSLSNAIYTGLLLLLIGVSAGLLIVFAERIEQALTDATTPSEHISRSVYYRLSEKLACVNFKERPYFRLYWTLMQRDNTFKTRLYPNMIQGFIWPFGMVISQVVFSEDGFQSIIGQSYLVYTTYLVAFSLVSMTLLIKFSDDYEAKWVYSLDNSSTVVHIFQAVYKVLLMRMIMPFYLVIAVLFMCLTRSFTPFIVINGLLFLMVALYFLFNVLVSDLPFSQKFETHLAGLGCAGQVIGVLIILVSISLLVVIQLFMPFGKYITFVILSVIRLWIHYRGFAHKDDQLNLSTPASN</sequence>
<feature type="transmembrane region" description="Helical" evidence="1">
    <location>
        <begin position="277"/>
        <end position="298"/>
    </location>
</feature>
<feature type="transmembrane region" description="Helical" evidence="1">
    <location>
        <begin position="26"/>
        <end position="47"/>
    </location>
</feature>
<feature type="transmembrane region" description="Helical" evidence="1">
    <location>
        <begin position="141"/>
        <end position="164"/>
    </location>
</feature>
<accession>A0AB74TGJ2</accession>
<feature type="transmembrane region" description="Helical" evidence="1">
    <location>
        <begin position="97"/>
        <end position="121"/>
    </location>
</feature>
<protein>
    <recommendedName>
        <fullName evidence="3">ABC transporter permease</fullName>
    </recommendedName>
</protein>
<feature type="transmembrane region" description="Helical" evidence="1">
    <location>
        <begin position="498"/>
        <end position="524"/>
    </location>
</feature>
<gene>
    <name evidence="2" type="ORF">VUQ08_05135</name>
</gene>
<keyword evidence="1" id="KW-1133">Transmembrane helix</keyword>
<keyword evidence="1" id="KW-0472">Membrane</keyword>
<dbReference type="RefSeq" id="WP_347299835.1">
    <property type="nucleotide sequence ID" value="NZ_CP142433.1"/>
</dbReference>
<feature type="transmembrane region" description="Helical" evidence="1">
    <location>
        <begin position="462"/>
        <end position="486"/>
    </location>
</feature>
<proteinExistence type="predicted"/>
<feature type="transmembrane region" description="Helical" evidence="1">
    <location>
        <begin position="67"/>
        <end position="85"/>
    </location>
</feature>
<feature type="transmembrane region" description="Helical" evidence="1">
    <location>
        <begin position="212"/>
        <end position="238"/>
    </location>
</feature>
<name>A0AB74TGJ2_9LACT</name>
<feature type="transmembrane region" description="Helical" evidence="1">
    <location>
        <begin position="245"/>
        <end position="265"/>
    </location>
</feature>
<feature type="transmembrane region" description="Helical" evidence="1">
    <location>
        <begin position="530"/>
        <end position="546"/>
    </location>
</feature>
<feature type="transmembrane region" description="Helical" evidence="1">
    <location>
        <begin position="176"/>
        <end position="200"/>
    </location>
</feature>
<dbReference type="EMBL" id="CP142433">
    <property type="protein sequence ID" value="XBC45282.1"/>
    <property type="molecule type" value="Genomic_DNA"/>
</dbReference>
<keyword evidence="1" id="KW-0812">Transmembrane</keyword>
<evidence type="ECO:0008006" key="3">
    <source>
        <dbReference type="Google" id="ProtNLM"/>
    </source>
</evidence>